<evidence type="ECO:0000256" key="11">
    <source>
        <dbReference type="ARBA" id="ARBA00023136"/>
    </source>
</evidence>
<feature type="domain" description="SLC12A transporter C-terminal" evidence="19">
    <location>
        <begin position="683"/>
        <end position="798"/>
    </location>
</feature>
<feature type="transmembrane region" description="Helical" evidence="17">
    <location>
        <begin position="586"/>
        <end position="619"/>
    </location>
</feature>
<gene>
    <name evidence="20" type="ORF">CLUMA_CG015160</name>
</gene>
<reference evidence="20 21" key="1">
    <citation type="submission" date="2015-04" db="EMBL/GenBank/DDBJ databases">
        <authorList>
            <person name="Syromyatnikov M.Y."/>
            <person name="Popov V.N."/>
        </authorList>
    </citation>
    <scope>NUCLEOTIDE SEQUENCE [LARGE SCALE GENOMIC DNA]</scope>
</reference>
<keyword evidence="8" id="KW-0630">Potassium</keyword>
<evidence type="ECO:0000256" key="13">
    <source>
        <dbReference type="ARBA" id="ARBA00023214"/>
    </source>
</evidence>
<accession>A0A1J1IS42</accession>
<keyword evidence="10" id="KW-0406">Ion transport</keyword>
<evidence type="ECO:0000256" key="5">
    <source>
        <dbReference type="ARBA" id="ARBA00022553"/>
    </source>
</evidence>
<evidence type="ECO:0000256" key="4">
    <source>
        <dbReference type="ARBA" id="ARBA00022538"/>
    </source>
</evidence>
<dbReference type="GO" id="GO:0015379">
    <property type="term" value="F:potassium:chloride symporter activity"/>
    <property type="evidence" value="ECO:0007669"/>
    <property type="project" value="InterPro"/>
</dbReference>
<evidence type="ECO:0000256" key="9">
    <source>
        <dbReference type="ARBA" id="ARBA00022989"/>
    </source>
</evidence>
<dbReference type="PANTHER" id="PTHR11827">
    <property type="entry name" value="SOLUTE CARRIER FAMILY 12, CATION COTRANSPORTERS"/>
    <property type="match status" value="1"/>
</dbReference>
<evidence type="ECO:0000256" key="10">
    <source>
        <dbReference type="ARBA" id="ARBA00023065"/>
    </source>
</evidence>
<dbReference type="Pfam" id="PF03522">
    <property type="entry name" value="SLC12"/>
    <property type="match status" value="3"/>
</dbReference>
<keyword evidence="21" id="KW-1185">Reference proteome</keyword>
<evidence type="ECO:0000256" key="7">
    <source>
        <dbReference type="ARBA" id="ARBA00022847"/>
    </source>
</evidence>
<keyword evidence="6 17" id="KW-0812">Transmembrane</keyword>
<proteinExistence type="inferred from homology"/>
<dbReference type="Gene3D" id="1.20.1740.10">
    <property type="entry name" value="Amino acid/polyamine transporter I"/>
    <property type="match status" value="2"/>
</dbReference>
<dbReference type="Pfam" id="PF00324">
    <property type="entry name" value="AA_permease"/>
    <property type="match status" value="2"/>
</dbReference>
<evidence type="ECO:0000256" key="1">
    <source>
        <dbReference type="ARBA" id="ARBA00004651"/>
    </source>
</evidence>
<evidence type="ECO:0000256" key="16">
    <source>
        <dbReference type="SAM" id="MobiDB-lite"/>
    </source>
</evidence>
<dbReference type="GO" id="GO:1990573">
    <property type="term" value="P:potassium ion import across plasma membrane"/>
    <property type="evidence" value="ECO:0007669"/>
    <property type="project" value="TreeGrafter"/>
</dbReference>
<feature type="domain" description="Amino acid permease/ SLC12A" evidence="18">
    <location>
        <begin position="389"/>
        <end position="667"/>
    </location>
</feature>
<evidence type="ECO:0000256" key="2">
    <source>
        <dbReference type="ARBA" id="ARBA00022448"/>
    </source>
</evidence>
<dbReference type="FunFam" id="1.20.1740.10:FF:000037">
    <property type="entry name" value="Uncharacterized protein, isoform F"/>
    <property type="match status" value="1"/>
</dbReference>
<dbReference type="STRING" id="568069.A0A1J1IS42"/>
<keyword evidence="7" id="KW-0769">Symport</keyword>
<keyword evidence="3" id="KW-1003">Cell membrane</keyword>
<feature type="domain" description="Amino acid permease/ SLC12A" evidence="18">
    <location>
        <begin position="91"/>
        <end position="259"/>
    </location>
</feature>
<dbReference type="GO" id="GO:0005886">
    <property type="term" value="C:plasma membrane"/>
    <property type="evidence" value="ECO:0007669"/>
    <property type="project" value="UniProtKB-SubCell"/>
</dbReference>
<evidence type="ECO:0000313" key="20">
    <source>
        <dbReference type="EMBL" id="CRL01918.1"/>
    </source>
</evidence>
<dbReference type="InterPro" id="IPR004842">
    <property type="entry name" value="SLC12A_fam"/>
</dbReference>
<evidence type="ECO:0000313" key="21">
    <source>
        <dbReference type="Proteomes" id="UP000183832"/>
    </source>
</evidence>
<feature type="transmembrane region" description="Helical" evidence="17">
    <location>
        <begin position="423"/>
        <end position="447"/>
    </location>
</feature>
<dbReference type="InterPro" id="IPR000076">
    <property type="entry name" value="KCL_cotranspt"/>
</dbReference>
<feature type="transmembrane region" description="Helical" evidence="17">
    <location>
        <begin position="552"/>
        <end position="574"/>
    </location>
</feature>
<dbReference type="GO" id="GO:0006884">
    <property type="term" value="P:cell volume homeostasis"/>
    <property type="evidence" value="ECO:0007669"/>
    <property type="project" value="TreeGrafter"/>
</dbReference>
<dbReference type="PRINTS" id="PR01081">
    <property type="entry name" value="KCLTRNSPORT"/>
</dbReference>
<feature type="transmembrane region" description="Helical" evidence="17">
    <location>
        <begin position="214"/>
        <end position="233"/>
    </location>
</feature>
<evidence type="ECO:0000256" key="17">
    <source>
        <dbReference type="SAM" id="Phobius"/>
    </source>
</evidence>
<evidence type="ECO:0000256" key="12">
    <source>
        <dbReference type="ARBA" id="ARBA00023180"/>
    </source>
</evidence>
<evidence type="ECO:0000256" key="3">
    <source>
        <dbReference type="ARBA" id="ARBA00022475"/>
    </source>
</evidence>
<sequence>MASATDGVDGAAATKNEPGDDQPFVANNEKVNNNLYLYSDEIHERPQITSMIGSLANYSNTIPSAPEGGADGDAKPAQPSARMGTLIGCYLPCIQNIFGVILFIRLTWVVGTAGAICGFAIVLTCCCVTMLTAISMSAIATNGVVPAGGSYFMISRSLGPEFGGAVGMLFYTGTTLAAAMYIVGAVEIVLTYMAPWLSIFGDFTKDQDAMYNNFRVYGTCLLMVMGCIVYVGVKFVNKFATVALLCVIFSIIAVYTGIFTNIHGNDSLNMCVLGRRLLKDINIDNCTKDVDGPLWNEFCKVINNTNDPQFVRHYDEYKLKSRNWECDSYFKANNVSTVQGIKGLSSGVFFENLKPSFLDYGQYISYGDEQIDIDPIGPSTYNQVIADLTTTFTILIGIFFPSVTGIMAGSNRSGDLADAQKSIPVGTICAIVTTSLVYLSCVMLFAGTVDNLLLRDKFGQSIGGKLVVANIAWPNEWVILIGSFLSTLGAGLQSLTGAPRLLQAIAKDGIIPFIQPFAVSSSRGEPTRALILTLCICQCGILLGNVDLLAPLLSMFFLMCYGFVNLACAVQTLLRTPNWRPRFKFYHWILSFIGLSLCISIMLMTSVVFAAIAMGMAVIIYKYIEYCGAEKEWGDGIRGLALSAARYSLLRLEEGQPHTKNWRPQLLVLCKLNNDLMPKYRKLFAFVSQLKAGKGLTVCMAVVPGDFVKRHHAAHTAKQNLRKYMDDERIKGFVDVLVTKNVPEGLSHIVQTTGLGGLKPNTIILGWPYGWRQNEDRRSWAAFLNTVRTISASRMALLVPKGINFFPDTASKIGGNIDVWWVVHDGGLLMLLPFLLKQHRTWKNCKMRIFTIAQMEDNSIQIKKDLKIFLYHLRIEAEVEVVEMMDNDISAYTYERTLMMEQRNQMLRELRLNKKESMGVVPNIGDYSNDSGEDKMPLVQAIVDHHHPGHDGTRTTISKVRFVDPTKPDANEKTESNEFDPFDPKIFRDEGNVRRMHTAVKLNEVIVNKSHDAQLVILNLPGPPKDTSMERECNYMEFLEVLTEGLERVLMVRGGGREVITIYS</sequence>
<name>A0A1J1IS42_9DIPT</name>
<feature type="transmembrane region" description="Helical" evidence="17">
    <location>
        <begin position="83"/>
        <end position="104"/>
    </location>
</feature>
<dbReference type="GO" id="GO:0007268">
    <property type="term" value="P:chemical synaptic transmission"/>
    <property type="evidence" value="ECO:0007669"/>
    <property type="project" value="TreeGrafter"/>
</dbReference>
<feature type="domain" description="SLC12A transporter C-terminal" evidence="19">
    <location>
        <begin position="994"/>
        <end position="1064"/>
    </location>
</feature>
<keyword evidence="12" id="KW-0325">Glycoprotein</keyword>
<evidence type="ECO:0000256" key="6">
    <source>
        <dbReference type="ARBA" id="ARBA00022692"/>
    </source>
</evidence>
<dbReference type="GO" id="GO:0045202">
    <property type="term" value="C:synapse"/>
    <property type="evidence" value="ECO:0007669"/>
    <property type="project" value="GOC"/>
</dbReference>
<feature type="transmembrane region" description="Helical" evidence="17">
    <location>
        <begin position="384"/>
        <end position="403"/>
    </location>
</feature>
<dbReference type="InterPro" id="IPR004841">
    <property type="entry name" value="AA-permease/SLC12A_dom"/>
</dbReference>
<feature type="region of interest" description="Disordered" evidence="16">
    <location>
        <begin position="1"/>
        <end position="27"/>
    </location>
</feature>
<dbReference type="Proteomes" id="UP000183832">
    <property type="component" value="Unassembled WGS sequence"/>
</dbReference>
<keyword evidence="13" id="KW-0868">Chloride</keyword>
<comment type="subcellular location">
    <subcellularLocation>
        <location evidence="1">Cell membrane</location>
        <topology evidence="1">Multi-pass membrane protein</topology>
    </subcellularLocation>
</comment>
<keyword evidence="11 17" id="KW-0472">Membrane</keyword>
<feature type="transmembrane region" description="Helical" evidence="17">
    <location>
        <begin position="165"/>
        <end position="193"/>
    </location>
</feature>
<evidence type="ECO:0000256" key="8">
    <source>
        <dbReference type="ARBA" id="ARBA00022958"/>
    </source>
</evidence>
<keyword evidence="2" id="KW-0813">Transport</keyword>
<keyword evidence="5" id="KW-0597">Phosphoprotein</keyword>
<dbReference type="AlphaFoldDB" id="A0A1J1IS42"/>
<comment type="similarity">
    <text evidence="14">Belongs to the SLC12A transporter family. K/Cl co-transporter subfamily.</text>
</comment>
<dbReference type="InterPro" id="IPR018491">
    <property type="entry name" value="SLC12_C"/>
</dbReference>
<dbReference type="GO" id="GO:0055075">
    <property type="term" value="P:potassium ion homeostasis"/>
    <property type="evidence" value="ECO:0007669"/>
    <property type="project" value="TreeGrafter"/>
</dbReference>
<dbReference type="GO" id="GO:0055064">
    <property type="term" value="P:chloride ion homeostasis"/>
    <property type="evidence" value="ECO:0007669"/>
    <property type="project" value="TreeGrafter"/>
</dbReference>
<evidence type="ECO:0000259" key="18">
    <source>
        <dbReference type="Pfam" id="PF00324"/>
    </source>
</evidence>
<evidence type="ECO:0000256" key="15">
    <source>
        <dbReference type="ARBA" id="ARBA00047825"/>
    </source>
</evidence>
<organism evidence="20 21">
    <name type="scientific">Clunio marinus</name>
    <dbReference type="NCBI Taxonomy" id="568069"/>
    <lineage>
        <taxon>Eukaryota</taxon>
        <taxon>Metazoa</taxon>
        <taxon>Ecdysozoa</taxon>
        <taxon>Arthropoda</taxon>
        <taxon>Hexapoda</taxon>
        <taxon>Insecta</taxon>
        <taxon>Pterygota</taxon>
        <taxon>Neoptera</taxon>
        <taxon>Endopterygota</taxon>
        <taxon>Diptera</taxon>
        <taxon>Nematocera</taxon>
        <taxon>Chironomoidea</taxon>
        <taxon>Chironomidae</taxon>
        <taxon>Clunio</taxon>
    </lineage>
</organism>
<dbReference type="EMBL" id="CVRI01000057">
    <property type="protein sequence ID" value="CRL01918.1"/>
    <property type="molecule type" value="Genomic_DNA"/>
</dbReference>
<dbReference type="NCBIfam" id="TIGR00930">
    <property type="entry name" value="2a30"/>
    <property type="match status" value="1"/>
</dbReference>
<feature type="domain" description="SLC12A transporter C-terminal" evidence="19">
    <location>
        <begin position="814"/>
        <end position="893"/>
    </location>
</feature>
<feature type="transmembrane region" description="Helical" evidence="17">
    <location>
        <begin position="116"/>
        <end position="145"/>
    </location>
</feature>
<evidence type="ECO:0000259" key="19">
    <source>
        <dbReference type="Pfam" id="PF03522"/>
    </source>
</evidence>
<dbReference type="PANTHER" id="PTHR11827:SF73">
    <property type="entry name" value="KAZACHOC, ISOFORM G"/>
    <property type="match status" value="1"/>
</dbReference>
<feature type="transmembrane region" description="Helical" evidence="17">
    <location>
        <begin position="239"/>
        <end position="260"/>
    </location>
</feature>
<evidence type="ECO:0000256" key="14">
    <source>
        <dbReference type="ARBA" id="ARBA00046331"/>
    </source>
</evidence>
<protein>
    <submittedName>
        <fullName evidence="20">CLUMA_CG015160, isoform A</fullName>
    </submittedName>
</protein>
<dbReference type="OrthoDB" id="2020542at2759"/>
<comment type="catalytic activity">
    <reaction evidence="15">
        <text>K(+)(in) + chloride(in) = K(+)(out) + chloride(out)</text>
        <dbReference type="Rhea" id="RHEA:72427"/>
        <dbReference type="ChEBI" id="CHEBI:17996"/>
        <dbReference type="ChEBI" id="CHEBI:29103"/>
    </reaction>
</comment>
<keyword evidence="4" id="KW-0633">Potassium transport</keyword>
<keyword evidence="9 17" id="KW-1133">Transmembrane helix</keyword>